<dbReference type="GO" id="GO:0016616">
    <property type="term" value="F:oxidoreductase activity, acting on the CH-OH group of donors, NAD or NADP as acceptor"/>
    <property type="evidence" value="ECO:0007669"/>
    <property type="project" value="UniProtKB-ARBA"/>
</dbReference>
<dbReference type="Proteomes" id="UP000756427">
    <property type="component" value="Unassembled WGS sequence"/>
</dbReference>
<dbReference type="PANTHER" id="PTHR42901:SF1">
    <property type="entry name" value="ALCOHOL DEHYDROGENASE"/>
    <property type="match status" value="1"/>
</dbReference>
<proteinExistence type="inferred from homology"/>
<evidence type="ECO:0000256" key="1">
    <source>
        <dbReference type="ARBA" id="ARBA00006484"/>
    </source>
</evidence>
<dbReference type="PANTHER" id="PTHR42901">
    <property type="entry name" value="ALCOHOL DEHYDROGENASE"/>
    <property type="match status" value="1"/>
</dbReference>
<dbReference type="PROSITE" id="PS00061">
    <property type="entry name" value="ADH_SHORT"/>
    <property type="match status" value="1"/>
</dbReference>
<dbReference type="InterPro" id="IPR002347">
    <property type="entry name" value="SDR_fam"/>
</dbReference>
<dbReference type="AlphaFoldDB" id="A0A930PRC1"/>
<keyword evidence="2" id="KW-0560">Oxidoreductase</keyword>
<dbReference type="SUPFAM" id="SSF51735">
    <property type="entry name" value="NAD(P)-binding Rossmann-fold domains"/>
    <property type="match status" value="1"/>
</dbReference>
<evidence type="ECO:0000313" key="4">
    <source>
        <dbReference type="EMBL" id="MBF1664448.1"/>
    </source>
</evidence>
<evidence type="ECO:0000313" key="5">
    <source>
        <dbReference type="Proteomes" id="UP000756427"/>
    </source>
</evidence>
<comment type="caution">
    <text evidence="4">The sequence shown here is derived from an EMBL/GenBank/DDBJ whole genome shotgun (WGS) entry which is preliminary data.</text>
</comment>
<dbReference type="PRINTS" id="PR00081">
    <property type="entry name" value="GDHRDH"/>
</dbReference>
<gene>
    <name evidence="4" type="ORF">HXO64_07845</name>
</gene>
<evidence type="ECO:0000256" key="2">
    <source>
        <dbReference type="ARBA" id="ARBA00023002"/>
    </source>
</evidence>
<dbReference type="RefSeq" id="WP_303976148.1">
    <property type="nucleotide sequence ID" value="NZ_JABZXR010000044.1"/>
</dbReference>
<reference evidence="4" key="1">
    <citation type="submission" date="2020-04" db="EMBL/GenBank/DDBJ databases">
        <title>Deep metagenomics examines the oral microbiome during advanced dental caries in children, revealing novel taxa and co-occurrences with host molecules.</title>
        <authorList>
            <person name="Baker J.L."/>
            <person name="Morton J.T."/>
            <person name="Dinis M."/>
            <person name="Alvarez R."/>
            <person name="Tran N.C."/>
            <person name="Knight R."/>
            <person name="Edlund A."/>
        </authorList>
    </citation>
    <scope>NUCLEOTIDE SEQUENCE</scope>
    <source>
        <strain evidence="4">JCVI_44_bin.2</strain>
    </source>
</reference>
<sequence length="266" mass="28740">MTENTHIPASPFLPHTGDSKVAVVTGASSGIGRATVQQLVASGWTVYALARRTDRLYTLYAETGAHPVTCDVTDEHSVRFVAEQILEEQGTIDALVNIAGGAIGVDKVADGKPTDYLKMYQMNVLGILHMVRAFAEALRLNGHGTILNLTSTAAEHGYEGGAGYNAAKFGARGLTEALRLEEAEYNVRVIEICPGMVHTEEFSLNRLGSKEAAERVYAGVEKPLTAEDVAQTVTFALNVPHHVNLDRITIRPVAQPSQFKVIRKES</sequence>
<dbReference type="PRINTS" id="PR00080">
    <property type="entry name" value="SDRFAMILY"/>
</dbReference>
<comment type="similarity">
    <text evidence="1 3">Belongs to the short-chain dehydrogenases/reductases (SDR) family.</text>
</comment>
<protein>
    <submittedName>
        <fullName evidence="4">SDR family oxidoreductase</fullName>
    </submittedName>
</protein>
<dbReference type="FunFam" id="3.40.50.720:FF:000047">
    <property type="entry name" value="NADP-dependent L-serine/L-allo-threonine dehydrogenase"/>
    <property type="match status" value="1"/>
</dbReference>
<dbReference type="Pfam" id="PF00106">
    <property type="entry name" value="adh_short"/>
    <property type="match status" value="1"/>
</dbReference>
<name>A0A930PRC1_9MICC</name>
<dbReference type="InterPro" id="IPR020904">
    <property type="entry name" value="Sc_DH/Rdtase_CS"/>
</dbReference>
<dbReference type="Gene3D" id="3.40.50.720">
    <property type="entry name" value="NAD(P)-binding Rossmann-like Domain"/>
    <property type="match status" value="1"/>
</dbReference>
<dbReference type="EMBL" id="JABZXR010000044">
    <property type="protein sequence ID" value="MBF1664448.1"/>
    <property type="molecule type" value="Genomic_DNA"/>
</dbReference>
<dbReference type="InterPro" id="IPR036291">
    <property type="entry name" value="NAD(P)-bd_dom_sf"/>
</dbReference>
<evidence type="ECO:0000256" key="3">
    <source>
        <dbReference type="RuleBase" id="RU000363"/>
    </source>
</evidence>
<organism evidence="4 5">
    <name type="scientific">Rothia mucilaginosa</name>
    <dbReference type="NCBI Taxonomy" id="43675"/>
    <lineage>
        <taxon>Bacteria</taxon>
        <taxon>Bacillati</taxon>
        <taxon>Actinomycetota</taxon>
        <taxon>Actinomycetes</taxon>
        <taxon>Micrococcales</taxon>
        <taxon>Micrococcaceae</taxon>
        <taxon>Rothia</taxon>
    </lineage>
</organism>
<accession>A0A930PRC1</accession>